<comment type="function">
    <text evidence="9">Component of the Mediator complex, a coactivator involved in the regulated transcription of nearly all RNA polymerase II-dependent genes. Mediator functions as a bridge to convey information from gene-specific regulatory proteins to the basal RNA polymerase II transcription machinery. Mediator is recruited to promoters by direct interactions with regulatory proteins and serves as a scaffold for the assembly of a functional preinitiation complex with RNA polymerase II and the general transcription factors.</text>
</comment>
<protein>
    <recommendedName>
        <fullName evidence="3 9">Mediator of RNA polymerase II transcription subunit 19</fullName>
    </recommendedName>
    <alternativeName>
        <fullName evidence="8 9">Mediator complex subunit 19</fullName>
    </alternativeName>
</protein>
<sequence length="354" mass="38376">MMNAFPTPASSVAGAAPSNMQPNENENDDGDSDARMQSDANEFDAKPPIKEEEDRDSMDVDTEKHRRTDHDRQGSSTTAGVGSPYLLCKIPHPVSKPHPTQDLLSLYSLQPLAASVARHDPVTGEKRKLRKSYKGKIQAFDLAGRNESVKQPEGQPGGLLEMLDWPDEEWHNQKVTGREIEKGFNEVVLAKLNKALKMEPGPLPDFDESILGLDLEPPLAPVGISSLKRPLQQASNNFRQPVAVAHTNGATPRPVESPSSDPARPKRTGKKRRYDDRSFEGYGEGFVDDDAEMGTGGYSTGEGEDGRRSGKKRRKKTLDDYGGNSSSPGLGERSGSYGVGMMGVGTGIGAYSGR</sequence>
<dbReference type="Proteomes" id="UP000750711">
    <property type="component" value="Unassembled WGS sequence"/>
</dbReference>
<dbReference type="GO" id="GO:0006357">
    <property type="term" value="P:regulation of transcription by RNA polymerase II"/>
    <property type="evidence" value="ECO:0007669"/>
    <property type="project" value="InterPro"/>
</dbReference>
<dbReference type="PANTHER" id="PTHR28270:SF1">
    <property type="entry name" value="MEDIATOR OF RNA POLYMERASE II TRANSCRIPTION SUBUNIT 19"/>
    <property type="match status" value="1"/>
</dbReference>
<keyword evidence="6 9" id="KW-0804">Transcription</keyword>
<dbReference type="GO" id="GO:0070847">
    <property type="term" value="C:core mediator complex"/>
    <property type="evidence" value="ECO:0007669"/>
    <property type="project" value="TreeGrafter"/>
</dbReference>
<comment type="caution">
    <text evidence="11">The sequence shown here is derived from an EMBL/GenBank/DDBJ whole genome shotgun (WGS) entry which is preliminary data.</text>
</comment>
<comment type="subcellular location">
    <subcellularLocation>
        <location evidence="1 9">Nucleus</location>
    </subcellularLocation>
</comment>
<keyword evidence="7 9" id="KW-0539">Nucleus</keyword>
<evidence type="ECO:0000256" key="5">
    <source>
        <dbReference type="ARBA" id="ARBA00023159"/>
    </source>
</evidence>
<feature type="region of interest" description="Disordered" evidence="10">
    <location>
        <begin position="246"/>
        <end position="340"/>
    </location>
</feature>
<evidence type="ECO:0000256" key="10">
    <source>
        <dbReference type="SAM" id="MobiDB-lite"/>
    </source>
</evidence>
<evidence type="ECO:0000256" key="3">
    <source>
        <dbReference type="ARBA" id="ARBA00019615"/>
    </source>
</evidence>
<comment type="subunit">
    <text evidence="9">Component of the Mediator complex.</text>
</comment>
<feature type="compositionally biased region" description="Basic and acidic residues" evidence="10">
    <location>
        <begin position="43"/>
        <end position="73"/>
    </location>
</feature>
<keyword evidence="5 9" id="KW-0010">Activator</keyword>
<dbReference type="InterPro" id="IPR013942">
    <property type="entry name" value="Mediator_Med19_fun"/>
</dbReference>
<dbReference type="PANTHER" id="PTHR28270">
    <property type="entry name" value="MEDIATOR OF RNA POLYMERASE II TRANSCRIPTION SUBUNIT 19"/>
    <property type="match status" value="1"/>
</dbReference>
<feature type="region of interest" description="Disordered" evidence="10">
    <location>
        <begin position="1"/>
        <end position="84"/>
    </location>
</feature>
<accession>A0A9P8IH47</accession>
<gene>
    <name evidence="9" type="primary">MED19</name>
    <name evidence="11" type="ORF">GP486_006446</name>
</gene>
<evidence type="ECO:0000256" key="4">
    <source>
        <dbReference type="ARBA" id="ARBA00023015"/>
    </source>
</evidence>
<dbReference type="GO" id="GO:0016592">
    <property type="term" value="C:mediator complex"/>
    <property type="evidence" value="ECO:0007669"/>
    <property type="project" value="InterPro"/>
</dbReference>
<dbReference type="EMBL" id="JAGHQM010001453">
    <property type="protein sequence ID" value="KAH0553482.1"/>
    <property type="molecule type" value="Genomic_DNA"/>
</dbReference>
<comment type="similarity">
    <text evidence="2 9">Belongs to the Mediator complex subunit 19 family.</text>
</comment>
<proteinExistence type="inferred from homology"/>
<evidence type="ECO:0000256" key="6">
    <source>
        <dbReference type="ARBA" id="ARBA00023163"/>
    </source>
</evidence>
<evidence type="ECO:0000313" key="11">
    <source>
        <dbReference type="EMBL" id="KAH0553482.1"/>
    </source>
</evidence>
<evidence type="ECO:0000256" key="9">
    <source>
        <dbReference type="RuleBase" id="RU364151"/>
    </source>
</evidence>
<dbReference type="Pfam" id="PF08633">
    <property type="entry name" value="Rox3"/>
    <property type="match status" value="1"/>
</dbReference>
<keyword evidence="4 9" id="KW-0805">Transcription regulation</keyword>
<keyword evidence="12" id="KW-1185">Reference proteome</keyword>
<dbReference type="AlphaFoldDB" id="A0A9P8IH47"/>
<evidence type="ECO:0000256" key="2">
    <source>
        <dbReference type="ARBA" id="ARBA00009259"/>
    </source>
</evidence>
<organism evidence="11 12">
    <name type="scientific">Trichoglossum hirsutum</name>
    <dbReference type="NCBI Taxonomy" id="265104"/>
    <lineage>
        <taxon>Eukaryota</taxon>
        <taxon>Fungi</taxon>
        <taxon>Dikarya</taxon>
        <taxon>Ascomycota</taxon>
        <taxon>Pezizomycotina</taxon>
        <taxon>Geoglossomycetes</taxon>
        <taxon>Geoglossales</taxon>
        <taxon>Geoglossaceae</taxon>
        <taxon>Trichoglossum</taxon>
    </lineage>
</organism>
<name>A0A9P8IH47_9PEZI</name>
<evidence type="ECO:0000256" key="1">
    <source>
        <dbReference type="ARBA" id="ARBA00004123"/>
    </source>
</evidence>
<evidence type="ECO:0000256" key="7">
    <source>
        <dbReference type="ARBA" id="ARBA00023242"/>
    </source>
</evidence>
<dbReference type="GO" id="GO:0003712">
    <property type="term" value="F:transcription coregulator activity"/>
    <property type="evidence" value="ECO:0007669"/>
    <property type="project" value="InterPro"/>
</dbReference>
<evidence type="ECO:0000256" key="8">
    <source>
        <dbReference type="ARBA" id="ARBA00032018"/>
    </source>
</evidence>
<reference evidence="11" key="1">
    <citation type="submission" date="2021-03" db="EMBL/GenBank/DDBJ databases">
        <title>Comparative genomics and phylogenomic investigation of the class Geoglossomycetes provide insights into ecological specialization and systematics.</title>
        <authorList>
            <person name="Melie T."/>
            <person name="Pirro S."/>
            <person name="Miller A.N."/>
            <person name="Quandt A."/>
        </authorList>
    </citation>
    <scope>NUCLEOTIDE SEQUENCE</scope>
    <source>
        <strain evidence="11">CAQ_001_2017</strain>
    </source>
</reference>
<evidence type="ECO:0000313" key="12">
    <source>
        <dbReference type="Proteomes" id="UP000750711"/>
    </source>
</evidence>